<dbReference type="AlphaFoldDB" id="E8N5S5"/>
<evidence type="ECO:0000313" key="3">
    <source>
        <dbReference type="Proteomes" id="UP000008922"/>
    </source>
</evidence>
<dbReference type="Gene3D" id="3.40.50.720">
    <property type="entry name" value="NAD(P)-binding Rossmann-like Domain"/>
    <property type="match status" value="1"/>
</dbReference>
<dbReference type="GO" id="GO:0004029">
    <property type="term" value="F:aldehyde dehydrogenase (NAD+) activity"/>
    <property type="evidence" value="ECO:0007669"/>
    <property type="project" value="TreeGrafter"/>
</dbReference>
<dbReference type="GO" id="GO:0005737">
    <property type="term" value="C:cytoplasm"/>
    <property type="evidence" value="ECO:0007669"/>
    <property type="project" value="TreeGrafter"/>
</dbReference>
<dbReference type="Pfam" id="PF01370">
    <property type="entry name" value="Epimerase"/>
    <property type="match status" value="1"/>
</dbReference>
<dbReference type="eggNOG" id="COG0451">
    <property type="taxonomic scope" value="Bacteria"/>
</dbReference>
<name>E8N5S5_ANATU</name>
<protein>
    <submittedName>
        <fullName evidence="2">NAD-dependent epimerase/dehydratase family protein</fullName>
    </submittedName>
</protein>
<dbReference type="OrthoDB" id="9807212at2"/>
<organism evidence="2 3">
    <name type="scientific">Anaerolinea thermophila (strain DSM 14523 / JCM 11388 / NBRC 100420 / UNI-1)</name>
    <dbReference type="NCBI Taxonomy" id="926569"/>
    <lineage>
        <taxon>Bacteria</taxon>
        <taxon>Bacillati</taxon>
        <taxon>Chloroflexota</taxon>
        <taxon>Anaerolineae</taxon>
        <taxon>Anaerolineales</taxon>
        <taxon>Anaerolineaceae</taxon>
        <taxon>Anaerolinea</taxon>
    </lineage>
</organism>
<dbReference type="HOGENOM" id="CLU_007383_6_0_0"/>
<dbReference type="InParanoid" id="E8N5S5"/>
<dbReference type="RefSeq" id="WP_013560167.1">
    <property type="nucleotide sequence ID" value="NC_014960.1"/>
</dbReference>
<dbReference type="KEGG" id="atm:ANT_17630"/>
<dbReference type="PANTHER" id="PTHR48079:SF6">
    <property type="entry name" value="NAD(P)-BINDING DOMAIN-CONTAINING PROTEIN-RELATED"/>
    <property type="match status" value="1"/>
</dbReference>
<sequence length="334" mass="37286">MNLVTGATGHLGNVLVRELVSRSEPVRALVLPGEDLRSLEGLPIEIVEGNVLDLPSLISACQGVDTVFHLAGLVSILEEHEPILRKVNVEGTRNVIQAVLQTGVRRLVYTSSIHALTRPPHGVLIQEDLPFDPQNPAGAYDRTKAEASILVLEAVQRDGLDAVIVCPTGVIGPYDYRRSEVGEMILNWMTSRLDYIVKGGFDFVDVRDVARGHILARDYGIKGHTYILGGEQISVTQLRALVKEIRGLFAPALEFPKAIAFWFASLAEIYYKVTHTRPKFTRYSIETLLSNSQISIQRAKTELGYAPRKLSETLRDTIAWWLEHFRKTRKSVRI</sequence>
<dbReference type="Proteomes" id="UP000008922">
    <property type="component" value="Chromosome"/>
</dbReference>
<dbReference type="PANTHER" id="PTHR48079">
    <property type="entry name" value="PROTEIN YEEZ"/>
    <property type="match status" value="1"/>
</dbReference>
<proteinExistence type="predicted"/>
<evidence type="ECO:0000313" key="2">
    <source>
        <dbReference type="EMBL" id="BAJ63789.1"/>
    </source>
</evidence>
<accession>E8N5S5</accession>
<gene>
    <name evidence="2" type="ordered locus">ANT_17630</name>
</gene>
<dbReference type="STRING" id="926569.ANT_17630"/>
<reference evidence="2 3" key="1">
    <citation type="submission" date="2010-12" db="EMBL/GenBank/DDBJ databases">
        <title>Whole genome sequence of Anaerolinea thermophila UNI-1.</title>
        <authorList>
            <person name="Narita-Yamada S."/>
            <person name="Kishi E."/>
            <person name="Watanabe Y."/>
            <person name="Takasaki K."/>
            <person name="Ankai A."/>
            <person name="Oguchi A."/>
            <person name="Fukui S."/>
            <person name="Takahashi M."/>
            <person name="Yashiro I."/>
            <person name="Hosoyama A."/>
            <person name="Sekiguchi Y."/>
            <person name="Hanada S."/>
            <person name="Fujita N."/>
        </authorList>
    </citation>
    <scope>NUCLEOTIDE SEQUENCE [LARGE SCALE GENOMIC DNA]</scope>
    <source>
        <strain evidence="3">DSM 14523 / JCM 11388 / NBRC 100420 / UNI-1</strain>
    </source>
</reference>
<dbReference type="InterPro" id="IPR001509">
    <property type="entry name" value="Epimerase_deHydtase"/>
</dbReference>
<dbReference type="InterPro" id="IPR051783">
    <property type="entry name" value="NAD(P)-dependent_oxidoreduct"/>
</dbReference>
<dbReference type="EMBL" id="AP012029">
    <property type="protein sequence ID" value="BAJ63789.1"/>
    <property type="molecule type" value="Genomic_DNA"/>
</dbReference>
<dbReference type="CDD" id="cd05228">
    <property type="entry name" value="AR_FR_like_1_SDR_e"/>
    <property type="match status" value="1"/>
</dbReference>
<keyword evidence="3" id="KW-1185">Reference proteome</keyword>
<evidence type="ECO:0000259" key="1">
    <source>
        <dbReference type="Pfam" id="PF01370"/>
    </source>
</evidence>
<feature type="domain" description="NAD-dependent epimerase/dehydratase" evidence="1">
    <location>
        <begin position="3"/>
        <end position="229"/>
    </location>
</feature>
<dbReference type="SUPFAM" id="SSF51735">
    <property type="entry name" value="NAD(P)-binding Rossmann-fold domains"/>
    <property type="match status" value="1"/>
</dbReference>
<dbReference type="InterPro" id="IPR036291">
    <property type="entry name" value="NAD(P)-bd_dom_sf"/>
</dbReference>